<comment type="caution">
    <text evidence="1">The sequence shown here is derived from an EMBL/GenBank/DDBJ whole genome shotgun (WGS) entry which is preliminary data.</text>
</comment>
<proteinExistence type="predicted"/>
<evidence type="ECO:0000313" key="1">
    <source>
        <dbReference type="EMBL" id="EAQ77212.1"/>
    </source>
</evidence>
<reference evidence="1 2" key="1">
    <citation type="submission" date="2006-02" db="EMBL/GenBank/DDBJ databases">
        <authorList>
            <person name="Amann R."/>
            <person name="Ferriera S."/>
            <person name="Johnson J."/>
            <person name="Kravitz S."/>
            <person name="Halpern A."/>
            <person name="Remington K."/>
            <person name="Beeson K."/>
            <person name="Tran B."/>
            <person name="Rogers Y.-H."/>
            <person name="Friedman R."/>
            <person name="Venter J.C."/>
        </authorList>
    </citation>
    <scope>NUCLEOTIDE SEQUENCE [LARGE SCALE GENOMIC DNA]</scope>
    <source>
        <strain evidence="1 2">DSM 3645</strain>
    </source>
</reference>
<dbReference type="EMBL" id="AANZ01000039">
    <property type="protein sequence ID" value="EAQ77212.1"/>
    <property type="molecule type" value="Genomic_DNA"/>
</dbReference>
<dbReference type="Proteomes" id="UP000004358">
    <property type="component" value="Unassembled WGS sequence"/>
</dbReference>
<dbReference type="HOGENOM" id="CLU_3363582_0_0_0"/>
<protein>
    <submittedName>
        <fullName evidence="1">Uncharacterized protein</fullName>
    </submittedName>
</protein>
<organism evidence="1 2">
    <name type="scientific">Blastopirellula marina DSM 3645</name>
    <dbReference type="NCBI Taxonomy" id="314230"/>
    <lineage>
        <taxon>Bacteria</taxon>
        <taxon>Pseudomonadati</taxon>
        <taxon>Planctomycetota</taxon>
        <taxon>Planctomycetia</taxon>
        <taxon>Pirellulales</taxon>
        <taxon>Pirellulaceae</taxon>
        <taxon>Blastopirellula</taxon>
    </lineage>
</organism>
<dbReference type="STRING" id="314230.DSM3645_04095"/>
<dbReference type="AlphaFoldDB" id="A4A1X8"/>
<evidence type="ECO:0000313" key="2">
    <source>
        <dbReference type="Proteomes" id="UP000004358"/>
    </source>
</evidence>
<sequence length="35" mass="4282">MHFWRQVAKSDVYREQVDRGLYDFRTPWQAANRPG</sequence>
<name>A4A1X8_9BACT</name>
<accession>A4A1X8</accession>
<gene>
    <name evidence="1" type="ORF">DSM3645_04095</name>
</gene>